<evidence type="ECO:0000256" key="12">
    <source>
        <dbReference type="SAM" id="Phobius"/>
    </source>
</evidence>
<evidence type="ECO:0000256" key="11">
    <source>
        <dbReference type="SAM" id="MobiDB-lite"/>
    </source>
</evidence>
<keyword evidence="9 12" id="KW-0472">Membrane</keyword>
<evidence type="ECO:0000256" key="4">
    <source>
        <dbReference type="ARBA" id="ARBA00022475"/>
    </source>
</evidence>
<dbReference type="OrthoDB" id="442503at2759"/>
<dbReference type="GO" id="GO:0005886">
    <property type="term" value="C:plasma membrane"/>
    <property type="evidence" value="ECO:0007669"/>
    <property type="project" value="UniProtKB-SubCell"/>
</dbReference>
<dbReference type="WormBase" id="SRAE_1000157800">
    <property type="protein sequence ID" value="SRP04886"/>
    <property type="gene ID" value="WBGene00258186"/>
</dbReference>
<dbReference type="Proteomes" id="UP000035682">
    <property type="component" value="Unplaced"/>
</dbReference>
<dbReference type="RefSeq" id="XP_024502518.1">
    <property type="nucleotide sequence ID" value="XM_024648551.1"/>
</dbReference>
<dbReference type="InterPro" id="IPR006028">
    <property type="entry name" value="GABAA/Glycine_rcpt"/>
</dbReference>
<keyword evidence="3" id="KW-0813">Transport</keyword>
<protein>
    <submittedName>
        <fullName evidence="15 17">Uncharacterized protein</fullName>
    </submittedName>
</protein>
<comment type="subcellular location">
    <subcellularLocation>
        <location evidence="2">Cell membrane</location>
    </subcellularLocation>
    <subcellularLocation>
        <location evidence="1">Membrane</location>
        <topology evidence="1">Multi-pass membrane protein</topology>
    </subcellularLocation>
</comment>
<organism evidence="15">
    <name type="scientific">Strongyloides ratti</name>
    <name type="common">Parasitic roundworm</name>
    <dbReference type="NCBI Taxonomy" id="34506"/>
    <lineage>
        <taxon>Eukaryota</taxon>
        <taxon>Metazoa</taxon>
        <taxon>Ecdysozoa</taxon>
        <taxon>Nematoda</taxon>
        <taxon>Chromadorea</taxon>
        <taxon>Rhabditida</taxon>
        <taxon>Tylenchina</taxon>
        <taxon>Panagrolaimomorpha</taxon>
        <taxon>Strongyloidoidea</taxon>
        <taxon>Strongyloididae</taxon>
        <taxon>Strongyloides</taxon>
    </lineage>
</organism>
<feature type="transmembrane region" description="Helical" evidence="12">
    <location>
        <begin position="7"/>
        <end position="27"/>
    </location>
</feature>
<dbReference type="Gene3D" id="2.70.170.10">
    <property type="entry name" value="Neurotransmitter-gated ion-channel ligand-binding domain"/>
    <property type="match status" value="1"/>
</dbReference>
<dbReference type="CTD" id="36375681"/>
<evidence type="ECO:0000256" key="2">
    <source>
        <dbReference type="ARBA" id="ARBA00004236"/>
    </source>
</evidence>
<evidence type="ECO:0000256" key="10">
    <source>
        <dbReference type="ARBA" id="ARBA00023303"/>
    </source>
</evidence>
<dbReference type="InterPro" id="IPR006202">
    <property type="entry name" value="Neur_chan_lig-bd"/>
</dbReference>
<dbReference type="GeneID" id="36375681"/>
<dbReference type="AlphaFoldDB" id="A0A090L0W4"/>
<evidence type="ECO:0000259" key="13">
    <source>
        <dbReference type="Pfam" id="PF02931"/>
    </source>
</evidence>
<dbReference type="OMA" id="NTCCENI"/>
<dbReference type="SUPFAM" id="SSF63712">
    <property type="entry name" value="Nicotinic receptor ligand binding domain-like"/>
    <property type="match status" value="1"/>
</dbReference>
<dbReference type="STRING" id="34506.A0A090L0W4"/>
<evidence type="ECO:0000313" key="16">
    <source>
        <dbReference type="Proteomes" id="UP000035682"/>
    </source>
</evidence>
<evidence type="ECO:0000256" key="5">
    <source>
        <dbReference type="ARBA" id="ARBA00022692"/>
    </source>
</evidence>
<evidence type="ECO:0000313" key="15">
    <source>
        <dbReference type="EMBL" id="CEF63316.1"/>
    </source>
</evidence>
<dbReference type="WBParaSite" id="SRAE_1000157800.1">
    <property type="protein sequence ID" value="SRAE_1000157800.1"/>
    <property type="gene ID" value="WBGene00258186"/>
</dbReference>
<accession>A0A090L0W4</accession>
<name>A0A090L0W4_STRRB</name>
<dbReference type="CDD" id="cd19049">
    <property type="entry name" value="LGIC_TM_anion"/>
    <property type="match status" value="1"/>
</dbReference>
<proteinExistence type="predicted"/>
<keyword evidence="8" id="KW-0406">Ion transport</keyword>
<dbReference type="GO" id="GO:0005230">
    <property type="term" value="F:extracellular ligand-gated monoatomic ion channel activity"/>
    <property type="evidence" value="ECO:0007669"/>
    <property type="project" value="InterPro"/>
</dbReference>
<gene>
    <name evidence="15 17 18" type="ORF">SRAE_1000157800</name>
</gene>
<feature type="transmembrane region" description="Helical" evidence="12">
    <location>
        <begin position="355"/>
        <end position="376"/>
    </location>
</feature>
<evidence type="ECO:0000256" key="1">
    <source>
        <dbReference type="ARBA" id="ARBA00004141"/>
    </source>
</evidence>
<dbReference type="InterPro" id="IPR036734">
    <property type="entry name" value="Neur_chan_lig-bd_sf"/>
</dbReference>
<evidence type="ECO:0000256" key="3">
    <source>
        <dbReference type="ARBA" id="ARBA00022448"/>
    </source>
</evidence>
<dbReference type="Pfam" id="PF02931">
    <property type="entry name" value="Neur_chan_LBD"/>
    <property type="match status" value="1"/>
</dbReference>
<dbReference type="PANTHER" id="PTHR18945">
    <property type="entry name" value="NEUROTRANSMITTER GATED ION CHANNEL"/>
    <property type="match status" value="1"/>
</dbReference>
<evidence type="ECO:0000256" key="8">
    <source>
        <dbReference type="ARBA" id="ARBA00023065"/>
    </source>
</evidence>
<dbReference type="eggNOG" id="KOG3644">
    <property type="taxonomic scope" value="Eukaryota"/>
</dbReference>
<dbReference type="Gene3D" id="1.20.58.390">
    <property type="entry name" value="Neurotransmitter-gated ion-channel transmembrane domain"/>
    <property type="match status" value="2"/>
</dbReference>
<feature type="domain" description="Neurotransmitter-gated ion-channel transmembrane" evidence="14">
    <location>
        <begin position="298"/>
        <end position="695"/>
    </location>
</feature>
<dbReference type="GO" id="GO:0004888">
    <property type="term" value="F:transmembrane signaling receptor activity"/>
    <property type="evidence" value="ECO:0007669"/>
    <property type="project" value="InterPro"/>
</dbReference>
<feature type="transmembrane region" description="Helical" evidence="12">
    <location>
        <begin position="322"/>
        <end position="343"/>
    </location>
</feature>
<feature type="transmembrane region" description="Helical" evidence="12">
    <location>
        <begin position="296"/>
        <end position="315"/>
    </location>
</feature>
<feature type="region of interest" description="Disordered" evidence="11">
    <location>
        <begin position="396"/>
        <end position="422"/>
    </location>
</feature>
<reference evidence="17" key="2">
    <citation type="submission" date="2020-12" db="UniProtKB">
        <authorList>
            <consortium name="WormBaseParasite"/>
        </authorList>
    </citation>
    <scope>IDENTIFICATION</scope>
</reference>
<sequence length="702" mass="80583">MFYLKKIYIYYLIKVYFIQIILSSSIVTINDEIDSSVIDDDESSGEQNIPLKSVLKNIKDEESSGGSSSAGFVSLRSVPLPIAMDEMLNAGRHVYDKYSTPTQGNDPTQVNLTMYIEGLSGFRTQTMDFQLDVYLQQYWKDKRLSHNESSRILVRDKKILDKIWHPDCYFANSRIAEFHTVTQPNFLLWIERDGRILYDTRISMIVMCMMNLSKWPLDSQRCSLRILSYAYNNKEMNIAWDVNEPITRNMDIVMADMRIVDISPGHCNGEFPTGTWSCVTAEFYVIREKMHHVMQFFVPSILIVVISWFSFWLDIESVAARISLSITTLLTLSTQANAARMALPEVSYLKAIDVFMGTCIVFVFAVIIEFTIVNYAQRQGKFLFINFVRSNLNEATQGTTGEGNEKSKRKRKKSSKNNNNDLSQRAKNFLHKTLANFNFGNDKQKGYCDDSIPADTIGPMEACYLLLDTLTGTVSVNPPSSTNSDSIKSPNEIFNESDNSRLTMLHPAFHSVTFEMPNFQEHSFSHCPQYGPSSVTSSQHHSPHSALLSHQYTQGTSTNTCCENIHHPTNQSPSSLCDWRLRDAERLANWSKVDNINNENDNKNKLKKRSITSNIKAFTEYISDNTSVNTDERNPHPSHDNNIKSKLNFQDKWASAFRHIQNKKKIAARNNARKIDQKSRWMFPLSFLIFNISFWIYYLYIV</sequence>
<dbReference type="EMBL" id="LN609528">
    <property type="protein sequence ID" value="CEF63316.1"/>
    <property type="molecule type" value="Genomic_DNA"/>
</dbReference>
<evidence type="ECO:0000256" key="9">
    <source>
        <dbReference type="ARBA" id="ARBA00023136"/>
    </source>
</evidence>
<dbReference type="InterPro" id="IPR038050">
    <property type="entry name" value="Neuro_actylchol_rec"/>
</dbReference>
<evidence type="ECO:0000313" key="18">
    <source>
        <dbReference type="WormBase" id="SRAE_1000157800"/>
    </source>
</evidence>
<dbReference type="PRINTS" id="PR00252">
    <property type="entry name" value="NRIONCHANNEL"/>
</dbReference>
<keyword evidence="4" id="KW-1003">Cell membrane</keyword>
<dbReference type="CDD" id="cd18987">
    <property type="entry name" value="LGIC_ECD_anion"/>
    <property type="match status" value="1"/>
</dbReference>
<dbReference type="Pfam" id="PF02932">
    <property type="entry name" value="Neur_chan_memb"/>
    <property type="match status" value="1"/>
</dbReference>
<dbReference type="InterPro" id="IPR006201">
    <property type="entry name" value="Neur_channel"/>
</dbReference>
<keyword evidence="6" id="KW-0732">Signal</keyword>
<evidence type="ECO:0000313" key="17">
    <source>
        <dbReference type="WBParaSite" id="SRAE_1000157800.1"/>
    </source>
</evidence>
<evidence type="ECO:0000256" key="7">
    <source>
        <dbReference type="ARBA" id="ARBA00022989"/>
    </source>
</evidence>
<keyword evidence="7 12" id="KW-1133">Transmembrane helix</keyword>
<keyword evidence="16" id="KW-1185">Reference proteome</keyword>
<reference evidence="15 16" key="1">
    <citation type="submission" date="2014-09" db="EMBL/GenBank/DDBJ databases">
        <authorList>
            <person name="Martin A.A."/>
        </authorList>
    </citation>
    <scope>NUCLEOTIDE SEQUENCE</scope>
    <source>
        <strain evidence="16">ED321</strain>
        <strain evidence="15">ED321 Heterogonic</strain>
    </source>
</reference>
<evidence type="ECO:0000259" key="14">
    <source>
        <dbReference type="Pfam" id="PF02932"/>
    </source>
</evidence>
<dbReference type="InterPro" id="IPR006029">
    <property type="entry name" value="Neurotrans-gated_channel_TM"/>
</dbReference>
<dbReference type="InterPro" id="IPR036719">
    <property type="entry name" value="Neuro-gated_channel_TM_sf"/>
</dbReference>
<dbReference type="NCBIfam" id="TIGR00860">
    <property type="entry name" value="LIC"/>
    <property type="match status" value="1"/>
</dbReference>
<dbReference type="PRINTS" id="PR00253">
    <property type="entry name" value="GABAARECEPTR"/>
</dbReference>
<keyword evidence="5 12" id="KW-0812">Transmembrane</keyword>
<keyword evidence="10" id="KW-0407">Ion channel</keyword>
<feature type="domain" description="Neurotransmitter-gated ion-channel ligand-binding" evidence="13">
    <location>
        <begin position="92"/>
        <end position="256"/>
    </location>
</feature>
<evidence type="ECO:0000256" key="6">
    <source>
        <dbReference type="ARBA" id="ARBA00022729"/>
    </source>
</evidence>
<feature type="transmembrane region" description="Helical" evidence="12">
    <location>
        <begin position="681"/>
        <end position="701"/>
    </location>
</feature>
<dbReference type="SUPFAM" id="SSF90112">
    <property type="entry name" value="Neurotransmitter-gated ion-channel transmembrane pore"/>
    <property type="match status" value="1"/>
</dbReference>